<dbReference type="EMBL" id="CP022752">
    <property type="protein sequence ID" value="ASU79484.1"/>
    <property type="molecule type" value="Genomic_DNA"/>
</dbReference>
<feature type="transmembrane region" description="Helical" evidence="7">
    <location>
        <begin position="251"/>
        <end position="271"/>
    </location>
</feature>
<protein>
    <submittedName>
        <fullName evidence="9 10">Transporter</fullName>
    </submittedName>
</protein>
<dbReference type="GO" id="GO:0005886">
    <property type="term" value="C:plasma membrane"/>
    <property type="evidence" value="ECO:0007669"/>
    <property type="project" value="UniProtKB-SubCell"/>
</dbReference>
<feature type="transmembrane region" description="Helical" evidence="7">
    <location>
        <begin position="161"/>
        <end position="179"/>
    </location>
</feature>
<dbReference type="eggNOG" id="COG5006">
    <property type="taxonomic scope" value="Bacteria"/>
</dbReference>
<sequence>MAQLDEASGTGHNAGRFGALTARAFGAVPPPMLVVTGMISLQVGAAFAKQLFAMAGAFGVSAIRLTFAALVLLLVWRPSLRMERRTFLVVAGYGAMLAGMNTSIYHSFERIPLGVAVTIEFLGPLAVAVFGSRRKLDVVWALLAAGGVLLLSRVAGGLDPVGVGLALLAAVFWAGYILMGAKLGDRTTGGGGLAVGMAVGAVLVLPFGVVESNTALLNPHVLAVGLVVALMSSVLPYSLELEALRRIPRRVFGVLMSLEPAVAALAGLLVLGEALGAVQWLAVGCVVLASIGSTRSAKGA</sequence>
<dbReference type="InterPro" id="IPR000620">
    <property type="entry name" value="EamA_dom"/>
</dbReference>
<gene>
    <name evidence="9" type="ORF">CDG81_15725</name>
    <name evidence="10" type="ORF">IL38_14035</name>
</gene>
<dbReference type="PANTHER" id="PTHR42920">
    <property type="entry name" value="OS03G0707200 PROTEIN-RELATED"/>
    <property type="match status" value="1"/>
</dbReference>
<evidence type="ECO:0000313" key="11">
    <source>
        <dbReference type="Proteomes" id="UP000029737"/>
    </source>
</evidence>
<evidence type="ECO:0000256" key="2">
    <source>
        <dbReference type="ARBA" id="ARBA00007362"/>
    </source>
</evidence>
<dbReference type="InterPro" id="IPR037185">
    <property type="entry name" value="EmrE-like"/>
</dbReference>
<organism evidence="9 12">
    <name type="scientific">Actinopolyspora erythraea</name>
    <dbReference type="NCBI Taxonomy" id="414996"/>
    <lineage>
        <taxon>Bacteria</taxon>
        <taxon>Bacillati</taxon>
        <taxon>Actinomycetota</taxon>
        <taxon>Actinomycetes</taxon>
        <taxon>Actinopolysporales</taxon>
        <taxon>Actinopolysporaceae</taxon>
        <taxon>Actinopolyspora</taxon>
    </lineage>
</organism>
<dbReference type="InterPro" id="IPR051258">
    <property type="entry name" value="Diverse_Substrate_Transporter"/>
</dbReference>
<evidence type="ECO:0000313" key="12">
    <source>
        <dbReference type="Proteomes" id="UP000215043"/>
    </source>
</evidence>
<keyword evidence="4 7" id="KW-0812">Transmembrane</keyword>
<feature type="transmembrane region" description="Helical" evidence="7">
    <location>
        <begin position="138"/>
        <end position="155"/>
    </location>
</feature>
<name>A0A099D4Y7_9ACTN</name>
<dbReference type="HOGENOM" id="CLU_057295_0_2_11"/>
<evidence type="ECO:0000259" key="8">
    <source>
        <dbReference type="Pfam" id="PF00892"/>
    </source>
</evidence>
<keyword evidence="11" id="KW-1185">Reference proteome</keyword>
<accession>A0A099D4Y7</accession>
<evidence type="ECO:0000256" key="7">
    <source>
        <dbReference type="SAM" id="Phobius"/>
    </source>
</evidence>
<dbReference type="SUPFAM" id="SSF103481">
    <property type="entry name" value="Multidrug resistance efflux transporter EmrE"/>
    <property type="match status" value="1"/>
</dbReference>
<feature type="transmembrane region" description="Helical" evidence="7">
    <location>
        <begin position="191"/>
        <end position="209"/>
    </location>
</feature>
<keyword evidence="6 7" id="KW-0472">Membrane</keyword>
<feature type="transmembrane region" description="Helical" evidence="7">
    <location>
        <begin position="87"/>
        <end position="105"/>
    </location>
</feature>
<reference evidence="9 12" key="2">
    <citation type="submission" date="2017-08" db="EMBL/GenBank/DDBJ databases">
        <title>The complete genome sequence of moderately halophilic actinomycete Actinopolyspora erythraea YIM 90600, the producer of novel erythromycin, novel actinopolysporins A-C and tubercidin.</title>
        <authorList>
            <person name="Yin M."/>
            <person name="Tang S."/>
        </authorList>
    </citation>
    <scope>NUCLEOTIDE SEQUENCE [LARGE SCALE GENOMIC DNA]</scope>
    <source>
        <strain evidence="9 12">YIM 90600</strain>
    </source>
</reference>
<reference evidence="10 11" key="1">
    <citation type="journal article" date="2014" name="PLoS ONE">
        <title>Identification and Characterization of a New Erythromycin Biosynthetic Gene Cluster in Actinopolyspora erythraea YIM90600, a Novel Erythronolide-Producing Halophilic Actinomycete Isolated from Salt Field.</title>
        <authorList>
            <person name="Chen D."/>
            <person name="Feng J."/>
            <person name="Huang L."/>
            <person name="Zhang Q."/>
            <person name="Wu J."/>
            <person name="Zhu X."/>
            <person name="Duan Y."/>
            <person name="Xu Z."/>
        </authorList>
    </citation>
    <scope>NUCLEOTIDE SEQUENCE [LARGE SCALE GENOMIC DNA]</scope>
    <source>
        <strain evidence="10 11">YIM90600</strain>
    </source>
</reference>
<keyword evidence="5 7" id="KW-1133">Transmembrane helix</keyword>
<feature type="transmembrane region" description="Helical" evidence="7">
    <location>
        <begin position="277"/>
        <end position="294"/>
    </location>
</feature>
<dbReference type="Pfam" id="PF00892">
    <property type="entry name" value="EamA"/>
    <property type="match status" value="1"/>
</dbReference>
<evidence type="ECO:0000256" key="1">
    <source>
        <dbReference type="ARBA" id="ARBA00004651"/>
    </source>
</evidence>
<dbReference type="Proteomes" id="UP000029737">
    <property type="component" value="Unassembled WGS sequence"/>
</dbReference>
<evidence type="ECO:0000256" key="6">
    <source>
        <dbReference type="ARBA" id="ARBA00023136"/>
    </source>
</evidence>
<keyword evidence="3" id="KW-1003">Cell membrane</keyword>
<dbReference type="PANTHER" id="PTHR42920:SF5">
    <property type="entry name" value="EAMA DOMAIN-CONTAINING PROTEIN"/>
    <property type="match status" value="1"/>
</dbReference>
<feature type="transmembrane region" description="Helical" evidence="7">
    <location>
        <begin position="111"/>
        <end position="131"/>
    </location>
</feature>
<evidence type="ECO:0000256" key="5">
    <source>
        <dbReference type="ARBA" id="ARBA00022989"/>
    </source>
</evidence>
<feature type="transmembrane region" description="Helical" evidence="7">
    <location>
        <begin position="51"/>
        <end position="75"/>
    </location>
</feature>
<evidence type="ECO:0000256" key="4">
    <source>
        <dbReference type="ARBA" id="ARBA00022692"/>
    </source>
</evidence>
<dbReference type="OrthoDB" id="9815120at2"/>
<comment type="subcellular location">
    <subcellularLocation>
        <location evidence="1">Cell membrane</location>
        <topology evidence="1">Multi-pass membrane protein</topology>
    </subcellularLocation>
</comment>
<comment type="similarity">
    <text evidence="2">Belongs to the EamA transporter family.</text>
</comment>
<evidence type="ECO:0000313" key="9">
    <source>
        <dbReference type="EMBL" id="ASU79484.1"/>
    </source>
</evidence>
<dbReference type="KEGG" id="aey:CDG81_15725"/>
<proteinExistence type="inferred from homology"/>
<feature type="domain" description="EamA" evidence="8">
    <location>
        <begin position="162"/>
        <end position="292"/>
    </location>
</feature>
<feature type="transmembrane region" description="Helical" evidence="7">
    <location>
        <begin position="221"/>
        <end position="239"/>
    </location>
</feature>
<dbReference type="Proteomes" id="UP000215043">
    <property type="component" value="Chromosome"/>
</dbReference>
<dbReference type="AlphaFoldDB" id="A0A099D4Y7"/>
<dbReference type="EMBL" id="JPMV01000025">
    <property type="protein sequence ID" value="KGI80887.1"/>
    <property type="molecule type" value="Genomic_DNA"/>
</dbReference>
<evidence type="ECO:0000256" key="3">
    <source>
        <dbReference type="ARBA" id="ARBA00022475"/>
    </source>
</evidence>
<evidence type="ECO:0000313" key="10">
    <source>
        <dbReference type="EMBL" id="KGI80887.1"/>
    </source>
</evidence>
<dbReference type="RefSeq" id="WP_043574366.1">
    <property type="nucleotide sequence ID" value="NZ_CP022752.1"/>
</dbReference>